<dbReference type="Proteomes" id="UP000472270">
    <property type="component" value="Unassembled WGS sequence"/>
</dbReference>
<proteinExistence type="predicted"/>
<reference evidence="1" key="2">
    <citation type="submission" date="2025-09" db="UniProtKB">
        <authorList>
            <consortium name="Ensembl"/>
        </authorList>
    </citation>
    <scope>IDENTIFICATION</scope>
</reference>
<evidence type="ECO:0000313" key="2">
    <source>
        <dbReference type="Proteomes" id="UP000472270"/>
    </source>
</evidence>
<name>A0A673LP28_9TELE</name>
<evidence type="ECO:0000313" key="1">
    <source>
        <dbReference type="Ensembl" id="ENSSRHP00000078298.1"/>
    </source>
</evidence>
<sequence>MTDLNCQSNALVSALAAFAFLVSSTCIFYRPVIITRMGNFTSAAPGLSSSACTQFVQVSLYWFVLVHSIQKISLDFFFQSCRFESV</sequence>
<organism evidence="1 2">
    <name type="scientific">Sinocyclocheilus rhinocerous</name>
    <dbReference type="NCBI Taxonomy" id="307959"/>
    <lineage>
        <taxon>Eukaryota</taxon>
        <taxon>Metazoa</taxon>
        <taxon>Chordata</taxon>
        <taxon>Craniata</taxon>
        <taxon>Vertebrata</taxon>
        <taxon>Euteleostomi</taxon>
        <taxon>Actinopterygii</taxon>
        <taxon>Neopterygii</taxon>
        <taxon>Teleostei</taxon>
        <taxon>Ostariophysi</taxon>
        <taxon>Cypriniformes</taxon>
        <taxon>Cyprinidae</taxon>
        <taxon>Cyprininae</taxon>
        <taxon>Sinocyclocheilus</taxon>
    </lineage>
</organism>
<dbReference type="AlphaFoldDB" id="A0A673LP28"/>
<accession>A0A673LP28</accession>
<protein>
    <submittedName>
        <fullName evidence="1">Uncharacterized protein</fullName>
    </submittedName>
</protein>
<dbReference type="Ensembl" id="ENSSRHT00000080424.1">
    <property type="protein sequence ID" value="ENSSRHP00000078298.1"/>
    <property type="gene ID" value="ENSSRHG00000038840.1"/>
</dbReference>
<keyword evidence="2" id="KW-1185">Reference proteome</keyword>
<reference evidence="1" key="1">
    <citation type="submission" date="2025-08" db="UniProtKB">
        <authorList>
            <consortium name="Ensembl"/>
        </authorList>
    </citation>
    <scope>IDENTIFICATION</scope>
</reference>